<organism evidence="1 2">
    <name type="scientific">Dibothriocephalus latus</name>
    <name type="common">Fish tapeworm</name>
    <name type="synonym">Diphyllobothrium latum</name>
    <dbReference type="NCBI Taxonomy" id="60516"/>
    <lineage>
        <taxon>Eukaryota</taxon>
        <taxon>Metazoa</taxon>
        <taxon>Spiralia</taxon>
        <taxon>Lophotrochozoa</taxon>
        <taxon>Platyhelminthes</taxon>
        <taxon>Cestoda</taxon>
        <taxon>Eucestoda</taxon>
        <taxon>Diphyllobothriidea</taxon>
        <taxon>Diphyllobothriidae</taxon>
        <taxon>Dibothriocephalus</taxon>
    </lineage>
</organism>
<accession>A0A3P7LEH6</accession>
<dbReference type="Proteomes" id="UP000281553">
    <property type="component" value="Unassembled WGS sequence"/>
</dbReference>
<name>A0A3P7LEH6_DIBLA</name>
<evidence type="ECO:0000313" key="1">
    <source>
        <dbReference type="EMBL" id="VDN15315.1"/>
    </source>
</evidence>
<dbReference type="EMBL" id="UYRU01062099">
    <property type="protein sequence ID" value="VDN15315.1"/>
    <property type="molecule type" value="Genomic_DNA"/>
</dbReference>
<keyword evidence="2" id="KW-1185">Reference proteome</keyword>
<evidence type="ECO:0000313" key="2">
    <source>
        <dbReference type="Proteomes" id="UP000281553"/>
    </source>
</evidence>
<gene>
    <name evidence="1" type="ORF">DILT_LOCUS11146</name>
</gene>
<protein>
    <submittedName>
        <fullName evidence="1">Uncharacterized protein</fullName>
    </submittedName>
</protein>
<dbReference type="OrthoDB" id="10347848at2759"/>
<proteinExistence type="predicted"/>
<sequence length="66" mass="7670">MHTLDTEHKFAWEQTQIVGTCPSKKGREFLEAMHSDEACSNRHIDLDVNYKSLKISWKQKQPPPTT</sequence>
<dbReference type="AlphaFoldDB" id="A0A3P7LEH6"/>
<reference evidence="1 2" key="1">
    <citation type="submission" date="2018-11" db="EMBL/GenBank/DDBJ databases">
        <authorList>
            <consortium name="Pathogen Informatics"/>
        </authorList>
    </citation>
    <scope>NUCLEOTIDE SEQUENCE [LARGE SCALE GENOMIC DNA]</scope>
</reference>